<proteinExistence type="predicted"/>
<organism evidence="1">
    <name type="scientific">Arundo donax</name>
    <name type="common">Giant reed</name>
    <name type="synonym">Donax arundinaceus</name>
    <dbReference type="NCBI Taxonomy" id="35708"/>
    <lineage>
        <taxon>Eukaryota</taxon>
        <taxon>Viridiplantae</taxon>
        <taxon>Streptophyta</taxon>
        <taxon>Embryophyta</taxon>
        <taxon>Tracheophyta</taxon>
        <taxon>Spermatophyta</taxon>
        <taxon>Magnoliopsida</taxon>
        <taxon>Liliopsida</taxon>
        <taxon>Poales</taxon>
        <taxon>Poaceae</taxon>
        <taxon>PACMAD clade</taxon>
        <taxon>Arundinoideae</taxon>
        <taxon>Arundineae</taxon>
        <taxon>Arundo</taxon>
    </lineage>
</organism>
<dbReference type="EMBL" id="GBRH01200327">
    <property type="protein sequence ID" value="JAD97568.1"/>
    <property type="molecule type" value="Transcribed_RNA"/>
</dbReference>
<sequence length="67" mass="7611">MMVWAASFCRPSKLVNETVKDTASVDLICRISGSPYKPSLSQCSFPNTQDYRPQHLQWADISSFRIT</sequence>
<name>A0A0A9EEY7_ARUDO</name>
<accession>A0A0A9EEY7</accession>
<dbReference type="AlphaFoldDB" id="A0A0A9EEY7"/>
<reference evidence="1" key="2">
    <citation type="journal article" date="2015" name="Data Brief">
        <title>Shoot transcriptome of the giant reed, Arundo donax.</title>
        <authorList>
            <person name="Barrero R.A."/>
            <person name="Guerrero F.D."/>
            <person name="Moolhuijzen P."/>
            <person name="Goolsby J.A."/>
            <person name="Tidwell J."/>
            <person name="Bellgard S.E."/>
            <person name="Bellgard M.I."/>
        </authorList>
    </citation>
    <scope>NUCLEOTIDE SEQUENCE</scope>
    <source>
        <tissue evidence="1">Shoot tissue taken approximately 20 cm above the soil surface</tissue>
    </source>
</reference>
<evidence type="ECO:0000313" key="1">
    <source>
        <dbReference type="EMBL" id="JAD97568.1"/>
    </source>
</evidence>
<reference evidence="1" key="1">
    <citation type="submission" date="2014-09" db="EMBL/GenBank/DDBJ databases">
        <authorList>
            <person name="Magalhaes I.L.F."/>
            <person name="Oliveira U."/>
            <person name="Santos F.R."/>
            <person name="Vidigal T.H.D.A."/>
            <person name="Brescovit A.D."/>
            <person name="Santos A.J."/>
        </authorList>
    </citation>
    <scope>NUCLEOTIDE SEQUENCE</scope>
    <source>
        <tissue evidence="1">Shoot tissue taken approximately 20 cm above the soil surface</tissue>
    </source>
</reference>
<protein>
    <submittedName>
        <fullName evidence="1">Uncharacterized protein</fullName>
    </submittedName>
</protein>